<protein>
    <recommendedName>
        <fullName evidence="3">Fibronectin type-III domain-containing protein</fullName>
    </recommendedName>
</protein>
<sequence length="242" mass="26771">MKLPINKFILFEKLNRLTLTLVFLTLSFTICCNDDDGPSTPGAATLVFPENNSECTTGIEVDSVTSRVTFEWEPSERTDIYRLNVQDLNSGTTEEYTTEAASLGVVLQKGHPYSWTVTSISNDIPETTRSESWKFYNAGDGTESYAPFPATVISPEQDETIPVGEGSIALQWEGNDIDGDITAYDVYFGNVNPPETAIAEDLDVSILDGVSVSPKTVYYWRVVTKDSQGNRSESEVFIFKVN</sequence>
<keyword evidence="2" id="KW-1185">Reference proteome</keyword>
<comment type="caution">
    <text evidence="1">The sequence shown here is derived from an EMBL/GenBank/DDBJ whole genome shotgun (WGS) entry which is preliminary data.</text>
</comment>
<dbReference type="Gene3D" id="2.60.40.10">
    <property type="entry name" value="Immunoglobulins"/>
    <property type="match status" value="1"/>
</dbReference>
<proteinExistence type="predicted"/>
<dbReference type="InterPro" id="IPR013783">
    <property type="entry name" value="Ig-like_fold"/>
</dbReference>
<evidence type="ECO:0000313" key="1">
    <source>
        <dbReference type="EMBL" id="MBC9796757.1"/>
    </source>
</evidence>
<dbReference type="SUPFAM" id="SSF49265">
    <property type="entry name" value="Fibronectin type III"/>
    <property type="match status" value="1"/>
</dbReference>
<accession>A0A926JSL3</accession>
<name>A0A926JSL3_9FLAO</name>
<dbReference type="RefSeq" id="WP_187965899.1">
    <property type="nucleotide sequence ID" value="NZ_JACVDC010000035.1"/>
</dbReference>
<organism evidence="1 2">
    <name type="scientific">Sinomicrobium weinanense</name>
    <dbReference type="NCBI Taxonomy" id="2842200"/>
    <lineage>
        <taxon>Bacteria</taxon>
        <taxon>Pseudomonadati</taxon>
        <taxon>Bacteroidota</taxon>
        <taxon>Flavobacteriia</taxon>
        <taxon>Flavobacteriales</taxon>
        <taxon>Flavobacteriaceae</taxon>
        <taxon>Sinomicrobium</taxon>
    </lineage>
</organism>
<gene>
    <name evidence="1" type="ORF">IBL28_12310</name>
</gene>
<reference evidence="1 2" key="1">
    <citation type="submission" date="2020-09" db="EMBL/GenBank/DDBJ databases">
        <title>Sinomicrobium weinanense sp. nov., a halophilic bacteria isolated from saline-alkali soil.</title>
        <authorList>
            <person name="Wu P."/>
            <person name="Ren H."/>
            <person name="Mei Y."/>
            <person name="Liang Y."/>
            <person name="Chen Z."/>
        </authorList>
    </citation>
    <scope>NUCLEOTIDE SEQUENCE [LARGE SCALE GENOMIC DNA]</scope>
    <source>
        <strain evidence="1 2">FJxs</strain>
    </source>
</reference>
<evidence type="ECO:0008006" key="3">
    <source>
        <dbReference type="Google" id="ProtNLM"/>
    </source>
</evidence>
<dbReference type="Proteomes" id="UP000653730">
    <property type="component" value="Unassembled WGS sequence"/>
</dbReference>
<dbReference type="AlphaFoldDB" id="A0A926JSL3"/>
<dbReference type="EMBL" id="JACVDC010000035">
    <property type="protein sequence ID" value="MBC9796757.1"/>
    <property type="molecule type" value="Genomic_DNA"/>
</dbReference>
<dbReference type="InterPro" id="IPR036116">
    <property type="entry name" value="FN3_sf"/>
</dbReference>
<evidence type="ECO:0000313" key="2">
    <source>
        <dbReference type="Proteomes" id="UP000653730"/>
    </source>
</evidence>